<dbReference type="EMBL" id="ML213649">
    <property type="protein sequence ID" value="TFK33375.1"/>
    <property type="molecule type" value="Genomic_DNA"/>
</dbReference>
<gene>
    <name evidence="1" type="ORF">BDQ12DRAFT_691175</name>
</gene>
<evidence type="ECO:0000313" key="1">
    <source>
        <dbReference type="EMBL" id="TFK33375.1"/>
    </source>
</evidence>
<dbReference type="AlphaFoldDB" id="A0A5C3LKX7"/>
<dbReference type="Gene3D" id="3.30.70.100">
    <property type="match status" value="1"/>
</dbReference>
<name>A0A5C3LKX7_9AGAR</name>
<dbReference type="Proteomes" id="UP000308652">
    <property type="component" value="Unassembled WGS sequence"/>
</dbReference>
<proteinExistence type="predicted"/>
<protein>
    <recommendedName>
        <fullName evidence="3">EthD domain-containing protein</fullName>
    </recommendedName>
</protein>
<accession>A0A5C3LKX7</accession>
<dbReference type="OrthoDB" id="3183782at2759"/>
<evidence type="ECO:0008006" key="3">
    <source>
        <dbReference type="Google" id="ProtNLM"/>
    </source>
</evidence>
<sequence>MPTTIIVLLKRHPEITNEEFINGCNAGVPHFQSMGIFKQGIVKRFNKFHVDPEQAKQLSTLKPGFAVSSFDAMVEVEVNSLEEFITDSEHAEYLEKVAGMQQKLIDLSSLQIMIGDYDVKFP</sequence>
<organism evidence="1 2">
    <name type="scientific">Crucibulum laeve</name>
    <dbReference type="NCBI Taxonomy" id="68775"/>
    <lineage>
        <taxon>Eukaryota</taxon>
        <taxon>Fungi</taxon>
        <taxon>Dikarya</taxon>
        <taxon>Basidiomycota</taxon>
        <taxon>Agaricomycotina</taxon>
        <taxon>Agaricomycetes</taxon>
        <taxon>Agaricomycetidae</taxon>
        <taxon>Agaricales</taxon>
        <taxon>Agaricineae</taxon>
        <taxon>Nidulariaceae</taxon>
        <taxon>Crucibulum</taxon>
    </lineage>
</organism>
<keyword evidence="2" id="KW-1185">Reference proteome</keyword>
<reference evidence="1 2" key="1">
    <citation type="journal article" date="2019" name="Nat. Ecol. Evol.">
        <title>Megaphylogeny resolves global patterns of mushroom evolution.</title>
        <authorList>
            <person name="Varga T."/>
            <person name="Krizsan K."/>
            <person name="Foldi C."/>
            <person name="Dima B."/>
            <person name="Sanchez-Garcia M."/>
            <person name="Sanchez-Ramirez S."/>
            <person name="Szollosi G.J."/>
            <person name="Szarkandi J.G."/>
            <person name="Papp V."/>
            <person name="Albert L."/>
            <person name="Andreopoulos W."/>
            <person name="Angelini C."/>
            <person name="Antonin V."/>
            <person name="Barry K.W."/>
            <person name="Bougher N.L."/>
            <person name="Buchanan P."/>
            <person name="Buyck B."/>
            <person name="Bense V."/>
            <person name="Catcheside P."/>
            <person name="Chovatia M."/>
            <person name="Cooper J."/>
            <person name="Damon W."/>
            <person name="Desjardin D."/>
            <person name="Finy P."/>
            <person name="Geml J."/>
            <person name="Haridas S."/>
            <person name="Hughes K."/>
            <person name="Justo A."/>
            <person name="Karasinski D."/>
            <person name="Kautmanova I."/>
            <person name="Kiss B."/>
            <person name="Kocsube S."/>
            <person name="Kotiranta H."/>
            <person name="LaButti K.M."/>
            <person name="Lechner B.E."/>
            <person name="Liimatainen K."/>
            <person name="Lipzen A."/>
            <person name="Lukacs Z."/>
            <person name="Mihaltcheva S."/>
            <person name="Morgado L.N."/>
            <person name="Niskanen T."/>
            <person name="Noordeloos M.E."/>
            <person name="Ohm R.A."/>
            <person name="Ortiz-Santana B."/>
            <person name="Ovrebo C."/>
            <person name="Racz N."/>
            <person name="Riley R."/>
            <person name="Savchenko A."/>
            <person name="Shiryaev A."/>
            <person name="Soop K."/>
            <person name="Spirin V."/>
            <person name="Szebenyi C."/>
            <person name="Tomsovsky M."/>
            <person name="Tulloss R.E."/>
            <person name="Uehling J."/>
            <person name="Grigoriev I.V."/>
            <person name="Vagvolgyi C."/>
            <person name="Papp T."/>
            <person name="Martin F.M."/>
            <person name="Miettinen O."/>
            <person name="Hibbett D.S."/>
            <person name="Nagy L.G."/>
        </authorList>
    </citation>
    <scope>NUCLEOTIDE SEQUENCE [LARGE SCALE GENOMIC DNA]</scope>
    <source>
        <strain evidence="1 2">CBS 166.37</strain>
    </source>
</reference>
<evidence type="ECO:0000313" key="2">
    <source>
        <dbReference type="Proteomes" id="UP000308652"/>
    </source>
</evidence>